<keyword evidence="1" id="KW-0342">GTP-binding</keyword>
<name>A0AAN7VZL3_9PEZI</name>
<dbReference type="PROSITE" id="PS51719">
    <property type="entry name" value="G_SEPTIN"/>
    <property type="match status" value="1"/>
</dbReference>
<dbReference type="SUPFAM" id="SSF52540">
    <property type="entry name" value="P-loop containing nucleoside triphosphate hydrolases"/>
    <property type="match status" value="1"/>
</dbReference>
<dbReference type="InterPro" id="IPR030379">
    <property type="entry name" value="G_SEPTIN_dom"/>
</dbReference>
<comment type="caution">
    <text evidence="4">The sequence shown here is derived from an EMBL/GenBank/DDBJ whole genome shotgun (WGS) entry which is preliminary data.</text>
</comment>
<feature type="compositionally biased region" description="Low complexity" evidence="2">
    <location>
        <begin position="211"/>
        <end position="226"/>
    </location>
</feature>
<reference evidence="4" key="1">
    <citation type="submission" date="2023-08" db="EMBL/GenBank/DDBJ databases">
        <title>Black Yeasts Isolated from many extreme environments.</title>
        <authorList>
            <person name="Coleine C."/>
            <person name="Stajich J.E."/>
            <person name="Selbmann L."/>
        </authorList>
    </citation>
    <scope>NUCLEOTIDE SEQUENCE</scope>
    <source>
        <strain evidence="4">CCFEE 5810</strain>
    </source>
</reference>
<dbReference type="InterPro" id="IPR027417">
    <property type="entry name" value="P-loop_NTPase"/>
</dbReference>
<feature type="region of interest" description="Disordered" evidence="2">
    <location>
        <begin position="1"/>
        <end position="132"/>
    </location>
</feature>
<proteinExistence type="inferred from homology"/>
<dbReference type="Proteomes" id="UP001310594">
    <property type="component" value="Unassembled WGS sequence"/>
</dbReference>
<feature type="compositionally biased region" description="Low complexity" evidence="2">
    <location>
        <begin position="154"/>
        <end position="167"/>
    </location>
</feature>
<feature type="compositionally biased region" description="Gly residues" evidence="2">
    <location>
        <begin position="828"/>
        <end position="841"/>
    </location>
</feature>
<feature type="compositionally biased region" description="Low complexity" evidence="2">
    <location>
        <begin position="353"/>
        <end position="382"/>
    </location>
</feature>
<comment type="similarity">
    <text evidence="1">Belongs to the TRAFAC class TrmE-Era-EngA-EngB-Septin-like GTPase superfamily. Septin GTPase family.</text>
</comment>
<accession>A0AAN7VZL3</accession>
<feature type="compositionally biased region" description="Polar residues" evidence="2">
    <location>
        <begin position="69"/>
        <end position="88"/>
    </location>
</feature>
<dbReference type="EMBL" id="JAVRQU010000020">
    <property type="protein sequence ID" value="KAK5692121.1"/>
    <property type="molecule type" value="Genomic_DNA"/>
</dbReference>
<dbReference type="PANTHER" id="PTHR18884">
    <property type="entry name" value="SEPTIN"/>
    <property type="match status" value="1"/>
</dbReference>
<dbReference type="AlphaFoldDB" id="A0AAN7VZL3"/>
<evidence type="ECO:0000259" key="3">
    <source>
        <dbReference type="PROSITE" id="PS51719"/>
    </source>
</evidence>
<feature type="region of interest" description="Disordered" evidence="2">
    <location>
        <begin position="144"/>
        <end position="319"/>
    </location>
</feature>
<feature type="compositionally biased region" description="Acidic residues" evidence="2">
    <location>
        <begin position="540"/>
        <end position="561"/>
    </location>
</feature>
<keyword evidence="1" id="KW-0547">Nucleotide-binding</keyword>
<feature type="region of interest" description="Disordered" evidence="2">
    <location>
        <begin position="539"/>
        <end position="633"/>
    </location>
</feature>
<dbReference type="Gene3D" id="3.40.50.300">
    <property type="entry name" value="P-loop containing nucleotide triphosphate hydrolases"/>
    <property type="match status" value="1"/>
</dbReference>
<feature type="compositionally biased region" description="Polar residues" evidence="2">
    <location>
        <begin position="1"/>
        <end position="10"/>
    </location>
</feature>
<dbReference type="Pfam" id="PF00735">
    <property type="entry name" value="Septin"/>
    <property type="match status" value="3"/>
</dbReference>
<evidence type="ECO:0000256" key="1">
    <source>
        <dbReference type="RuleBase" id="RU004560"/>
    </source>
</evidence>
<organism evidence="4 5">
    <name type="scientific">Elasticomyces elasticus</name>
    <dbReference type="NCBI Taxonomy" id="574655"/>
    <lineage>
        <taxon>Eukaryota</taxon>
        <taxon>Fungi</taxon>
        <taxon>Dikarya</taxon>
        <taxon>Ascomycota</taxon>
        <taxon>Pezizomycotina</taxon>
        <taxon>Dothideomycetes</taxon>
        <taxon>Dothideomycetidae</taxon>
        <taxon>Mycosphaerellales</taxon>
        <taxon>Teratosphaeriaceae</taxon>
        <taxon>Elasticomyces</taxon>
    </lineage>
</organism>
<feature type="region of interest" description="Disordered" evidence="2">
    <location>
        <begin position="792"/>
        <end position="848"/>
    </location>
</feature>
<feature type="compositionally biased region" description="Gly residues" evidence="2">
    <location>
        <begin position="299"/>
        <end position="310"/>
    </location>
</feature>
<feature type="region of interest" description="Disordered" evidence="2">
    <location>
        <begin position="353"/>
        <end position="384"/>
    </location>
</feature>
<gene>
    <name evidence="4" type="ORF">LTR97_011295</name>
</gene>
<feature type="domain" description="Septin-type G" evidence="3">
    <location>
        <begin position="321"/>
        <end position="737"/>
    </location>
</feature>
<feature type="compositionally biased region" description="Basic residues" evidence="2">
    <location>
        <begin position="56"/>
        <end position="68"/>
    </location>
</feature>
<dbReference type="GO" id="GO:0005525">
    <property type="term" value="F:GTP binding"/>
    <property type="evidence" value="ECO:0007669"/>
    <property type="project" value="UniProtKB-KW"/>
</dbReference>
<protein>
    <recommendedName>
        <fullName evidence="3">Septin-type G domain-containing protein</fullName>
    </recommendedName>
</protein>
<evidence type="ECO:0000256" key="2">
    <source>
        <dbReference type="SAM" id="MobiDB-lite"/>
    </source>
</evidence>
<feature type="compositionally biased region" description="Low complexity" evidence="2">
    <location>
        <begin position="98"/>
        <end position="131"/>
    </location>
</feature>
<sequence>MAGLTSSSRLQDPEFFDYSRSHRAVPVPPRTSTSKRRSPPQHYTTEEEREALSRSSSRKRDRLLHRVSHSNLLSKPTPSPTRNETVKTGASYHAQVPSTSSSGSDLTTSFPAPPTTSNHNHNPTQNNNLHRNFSKKGATTMLRKFSSSGRQDARNALQQQQQQAQNQTPHSQYQTPRAPPPQLPNIHDFHSDTARPDSFGIFGSQNPSPAPLSALPSPPSVQQAPANFSRPGAPTMPSSSNTSSSSPAYALRTGNAFAMQQSSSSSPSSSGLGGGGGESMAHRGRMSYAGTNHSQTGSHGYGSGGGGGGVVSPRRIRRRKDPTPFNILVIGAKNSGKTSFISFLQHSFSLPTQSTNHTSAHTHTSPQSSSSHLHTTSPKSTSASFTPTFLESEIDGERIGLTLWDSAGLEKHIIDLQLREISTFVEQKFEETFVEEQKVNRAPGVKDTHIHCVLLVLDPVRLDGTIAGAGVRGRSGEGKGGLMVEGLDEDMDLQVLRALWGKTTVIPVVAKADTVTTGHMSFLKRAVWRSVKGAKLDPLEALELDEEEDEDEDDEDEDGFEGDGSAIVEEDEGEGSDVVGNGRGGGSDEDGSSASDSSPDLPTAKVVKRGTNGHTRQSSLANAGVTANGGGGPMMMMEEEPYIPFSILSPDTDSYPSAQGPHHTLHNLSMPIHGRGVGSAKEKVGRHFPWGFADPNDPLHCDFTRLRDSVFSEWRSDLRDLARTKWYENWRTSRLKNLPGTGRQRVSGRGGITPVAVVPKEGRSVGAQSRLSSTAAGGNGAGLGGYGGGLGGEGVPRSVSSGGNGVGSEGGRGKAERMMGISSVTGQEGMGGSGRASGGMMRGVESYQ</sequence>
<evidence type="ECO:0000313" key="5">
    <source>
        <dbReference type="Proteomes" id="UP001310594"/>
    </source>
</evidence>
<evidence type="ECO:0000313" key="4">
    <source>
        <dbReference type="EMBL" id="KAK5692121.1"/>
    </source>
</evidence>